<sequence length="205" mass="23549">MPCQQCQPSAFINTVSQRHHKTHRNPLSLRQSATPDPPRLAAGEEKSQNKKQNHTMGRGRALDLRGGGCGSAGATILFLFLSKVQLFEPTLKHVPITTTYTRMTLGGSMREKQKEKNWDFNKADETQFHVWGCDPRFPWSRWVIEDLGWISFLRTFVFAFSWRWGSLLPSFFSSPKPSSKKIKGEKEKKKKGKKKETTHRPLSYL</sequence>
<keyword evidence="3" id="KW-1185">Reference proteome</keyword>
<gene>
    <name evidence="2" type="ORF">B0J13DRAFT_104632</name>
</gene>
<protein>
    <submittedName>
        <fullName evidence="2">Uncharacterized protein</fullName>
    </submittedName>
</protein>
<dbReference type="AlphaFoldDB" id="A0A9P9E4S8"/>
<reference evidence="2" key="1">
    <citation type="journal article" date="2021" name="Nat. Commun.">
        <title>Genetic determinants of endophytism in the Arabidopsis root mycobiome.</title>
        <authorList>
            <person name="Mesny F."/>
            <person name="Miyauchi S."/>
            <person name="Thiergart T."/>
            <person name="Pickel B."/>
            <person name="Atanasova L."/>
            <person name="Karlsson M."/>
            <person name="Huettel B."/>
            <person name="Barry K.W."/>
            <person name="Haridas S."/>
            <person name="Chen C."/>
            <person name="Bauer D."/>
            <person name="Andreopoulos W."/>
            <person name="Pangilinan J."/>
            <person name="LaButti K."/>
            <person name="Riley R."/>
            <person name="Lipzen A."/>
            <person name="Clum A."/>
            <person name="Drula E."/>
            <person name="Henrissat B."/>
            <person name="Kohler A."/>
            <person name="Grigoriev I.V."/>
            <person name="Martin F.M."/>
            <person name="Hacquard S."/>
        </authorList>
    </citation>
    <scope>NUCLEOTIDE SEQUENCE</scope>
    <source>
        <strain evidence="2">MPI-CAGE-AT-0021</strain>
    </source>
</reference>
<dbReference type="EMBL" id="JAGMUU010000019">
    <property type="protein sequence ID" value="KAH7131440.1"/>
    <property type="molecule type" value="Genomic_DNA"/>
</dbReference>
<feature type="compositionally biased region" description="Basic residues" evidence="1">
    <location>
        <begin position="188"/>
        <end position="197"/>
    </location>
</feature>
<comment type="caution">
    <text evidence="2">The sequence shown here is derived from an EMBL/GenBank/DDBJ whole genome shotgun (WGS) entry which is preliminary data.</text>
</comment>
<accession>A0A9P9E4S8</accession>
<evidence type="ECO:0000313" key="2">
    <source>
        <dbReference type="EMBL" id="KAH7131440.1"/>
    </source>
</evidence>
<organism evidence="2 3">
    <name type="scientific">Dactylonectria estremocensis</name>
    <dbReference type="NCBI Taxonomy" id="1079267"/>
    <lineage>
        <taxon>Eukaryota</taxon>
        <taxon>Fungi</taxon>
        <taxon>Dikarya</taxon>
        <taxon>Ascomycota</taxon>
        <taxon>Pezizomycotina</taxon>
        <taxon>Sordariomycetes</taxon>
        <taxon>Hypocreomycetidae</taxon>
        <taxon>Hypocreales</taxon>
        <taxon>Nectriaceae</taxon>
        <taxon>Dactylonectria</taxon>
    </lineage>
</organism>
<proteinExistence type="predicted"/>
<evidence type="ECO:0000313" key="3">
    <source>
        <dbReference type="Proteomes" id="UP000717696"/>
    </source>
</evidence>
<feature type="region of interest" description="Disordered" evidence="1">
    <location>
        <begin position="14"/>
        <end position="58"/>
    </location>
</feature>
<evidence type="ECO:0000256" key="1">
    <source>
        <dbReference type="SAM" id="MobiDB-lite"/>
    </source>
</evidence>
<name>A0A9P9E4S8_9HYPO</name>
<dbReference type="Proteomes" id="UP000717696">
    <property type="component" value="Unassembled WGS sequence"/>
</dbReference>
<feature type="region of interest" description="Disordered" evidence="1">
    <location>
        <begin position="173"/>
        <end position="205"/>
    </location>
</feature>